<evidence type="ECO:0000313" key="1">
    <source>
        <dbReference type="EMBL" id="KAG0450420.1"/>
    </source>
</evidence>
<sequence length="85" mass="9418">MDRGAPQRGIPRKSIHGSAWSFADWEGPAAGSRRRWFPSKYSVPSRVRLLSAGGIAPEVVIGQVEAQRLVREETEAGMTPEKRFP</sequence>
<protein>
    <submittedName>
        <fullName evidence="1">Uncharacterized protein</fullName>
    </submittedName>
</protein>
<dbReference type="AlphaFoldDB" id="A0A835PDI6"/>
<reference evidence="1 2" key="1">
    <citation type="journal article" date="2020" name="Nat. Food">
        <title>A phased Vanilla planifolia genome enables genetic improvement of flavour and production.</title>
        <authorList>
            <person name="Hasing T."/>
            <person name="Tang H."/>
            <person name="Brym M."/>
            <person name="Khazi F."/>
            <person name="Huang T."/>
            <person name="Chambers A.H."/>
        </authorList>
    </citation>
    <scope>NUCLEOTIDE SEQUENCE [LARGE SCALE GENOMIC DNA]</scope>
    <source>
        <tissue evidence="1">Leaf</tissue>
    </source>
</reference>
<evidence type="ECO:0000313" key="2">
    <source>
        <dbReference type="Proteomes" id="UP000639772"/>
    </source>
</evidence>
<accession>A0A835PDI6</accession>
<dbReference type="EMBL" id="JADCNM010000124">
    <property type="protein sequence ID" value="KAG0450420.1"/>
    <property type="molecule type" value="Genomic_DNA"/>
</dbReference>
<organism evidence="1 2">
    <name type="scientific">Vanilla planifolia</name>
    <name type="common">Vanilla</name>
    <dbReference type="NCBI Taxonomy" id="51239"/>
    <lineage>
        <taxon>Eukaryota</taxon>
        <taxon>Viridiplantae</taxon>
        <taxon>Streptophyta</taxon>
        <taxon>Embryophyta</taxon>
        <taxon>Tracheophyta</taxon>
        <taxon>Spermatophyta</taxon>
        <taxon>Magnoliopsida</taxon>
        <taxon>Liliopsida</taxon>
        <taxon>Asparagales</taxon>
        <taxon>Orchidaceae</taxon>
        <taxon>Vanilloideae</taxon>
        <taxon>Vanilleae</taxon>
        <taxon>Vanilla</taxon>
    </lineage>
</organism>
<name>A0A835PDI6_VANPL</name>
<dbReference type="Proteomes" id="UP000639772">
    <property type="component" value="Unassembled WGS sequence"/>
</dbReference>
<gene>
    <name evidence="1" type="ORF">HPP92_026740</name>
</gene>
<comment type="caution">
    <text evidence="1">The sequence shown here is derived from an EMBL/GenBank/DDBJ whole genome shotgun (WGS) entry which is preliminary data.</text>
</comment>
<proteinExistence type="predicted"/>